<gene>
    <name evidence="5" type="ORF">ECRASSUSDP1_LOCUS24527</name>
</gene>
<dbReference type="SMART" id="SM00330">
    <property type="entry name" value="PIPKc"/>
    <property type="match status" value="1"/>
</dbReference>
<dbReference type="Proteomes" id="UP001295684">
    <property type="component" value="Unassembled WGS sequence"/>
</dbReference>
<feature type="compositionally biased region" description="Acidic residues" evidence="2">
    <location>
        <begin position="287"/>
        <end position="297"/>
    </location>
</feature>
<dbReference type="PROSITE" id="PS51455">
    <property type="entry name" value="PIPK"/>
    <property type="match status" value="1"/>
</dbReference>
<evidence type="ECO:0000259" key="4">
    <source>
        <dbReference type="PROSITE" id="PS51455"/>
    </source>
</evidence>
<protein>
    <recommendedName>
        <fullName evidence="7">Phosphatidylinositol-4-phosphate 5-kinase</fullName>
    </recommendedName>
</protein>
<dbReference type="InterPro" id="IPR002048">
    <property type="entry name" value="EF_hand_dom"/>
</dbReference>
<dbReference type="CDD" id="cd00139">
    <property type="entry name" value="PIPKc"/>
    <property type="match status" value="1"/>
</dbReference>
<dbReference type="SUPFAM" id="SSF56104">
    <property type="entry name" value="SAICAR synthase-like"/>
    <property type="match status" value="1"/>
</dbReference>
<dbReference type="PROSITE" id="PS50222">
    <property type="entry name" value="EF_HAND_2"/>
    <property type="match status" value="2"/>
</dbReference>
<dbReference type="Pfam" id="PF01504">
    <property type="entry name" value="PIP5K"/>
    <property type="match status" value="1"/>
</dbReference>
<organism evidence="5 6">
    <name type="scientific">Euplotes crassus</name>
    <dbReference type="NCBI Taxonomy" id="5936"/>
    <lineage>
        <taxon>Eukaryota</taxon>
        <taxon>Sar</taxon>
        <taxon>Alveolata</taxon>
        <taxon>Ciliophora</taxon>
        <taxon>Intramacronucleata</taxon>
        <taxon>Spirotrichea</taxon>
        <taxon>Hypotrichia</taxon>
        <taxon>Euplotida</taxon>
        <taxon>Euplotidae</taxon>
        <taxon>Moneuplotes</taxon>
    </lineage>
</organism>
<dbReference type="EMBL" id="CAMPGE010025257">
    <property type="protein sequence ID" value="CAI2383036.1"/>
    <property type="molecule type" value="Genomic_DNA"/>
</dbReference>
<feature type="region of interest" description="Disordered" evidence="2">
    <location>
        <begin position="270"/>
        <end position="297"/>
    </location>
</feature>
<dbReference type="GO" id="GO:0005524">
    <property type="term" value="F:ATP binding"/>
    <property type="evidence" value="ECO:0007669"/>
    <property type="project" value="UniProtKB-UniRule"/>
</dbReference>
<keyword evidence="1" id="KW-0808">Transferase</keyword>
<dbReference type="Gene3D" id="3.30.800.10">
    <property type="entry name" value="Phosphatidylinositol Phosphate Kinase II Beta"/>
    <property type="match status" value="1"/>
</dbReference>
<evidence type="ECO:0000313" key="6">
    <source>
        <dbReference type="Proteomes" id="UP001295684"/>
    </source>
</evidence>
<evidence type="ECO:0008006" key="7">
    <source>
        <dbReference type="Google" id="ProtNLM"/>
    </source>
</evidence>
<keyword evidence="6" id="KW-1185">Reference proteome</keyword>
<dbReference type="Gene3D" id="1.10.238.10">
    <property type="entry name" value="EF-hand"/>
    <property type="match status" value="1"/>
</dbReference>
<feature type="compositionally biased region" description="Basic and acidic residues" evidence="2">
    <location>
        <begin position="399"/>
        <end position="411"/>
    </location>
</feature>
<dbReference type="GO" id="GO:0005509">
    <property type="term" value="F:calcium ion binding"/>
    <property type="evidence" value="ECO:0007669"/>
    <property type="project" value="InterPro"/>
</dbReference>
<name>A0AAD1Y0V4_EUPCR</name>
<reference evidence="5" key="1">
    <citation type="submission" date="2023-07" db="EMBL/GenBank/DDBJ databases">
        <authorList>
            <consortium name="AG Swart"/>
            <person name="Singh M."/>
            <person name="Singh A."/>
            <person name="Seah K."/>
            <person name="Emmerich C."/>
        </authorList>
    </citation>
    <scope>NUCLEOTIDE SEQUENCE</scope>
    <source>
        <strain evidence="5">DP1</strain>
    </source>
</reference>
<sequence>MKGKNKGFFGCLRRGNKHRVVNIYDRQALIENFHKFEDWKMTDETLIDLAKRFQAHCTDEMDKNQFKSMMGVIGETYFASRMFDVIDTDQKGSINLGEYLDFNDIMMNGTDEQKKRQNFRMLDIKGKGEIDYTSFEEFIFNIIDMFHQTLSQKVETEKDSIKHKFYEISQGKEAITYQEYSKALEKNPRLFDWLERPKEIVNDIIKETKYEKETVDKILDLIYKYIQDTKEKVRKARRYNSKRRTSSVRSIDNSAHFADEQFVNSPFRKNNPFISKKKQSQKRQAYEESEDYDDGMDEGVPVSKHNNLDFFKEYLNKPAFNHLAPFRTPMNKGISMINETWRSQKFLTENNTSDFYDKSREKIEVDLRKHRFESSKNIKARSQNRAHYTPSRSKKKQKDKSFDISSRKEEIKECDSDQETEKYCDNSYRGFDEIDVGESRVTYAQEYSLISDVCDQIYDSLSELETNIRNCFLPPSKNEVSSFNKMRQSLLKRNERRKTMVINNVPHRKFSKAKGEPLGAKENRFIEEVKRNNKETVKLFDQDFDKVFNIMLGINRSVFWLFDSPYYKILDQDFTAKFEYNNQWYSQQGTNVRVFTFTDYAPKVFEEFRKIDGISNEDYAKALGPSNIFKYIWSNNLSTFKELCSTGKSGSLFYYTEDGKYMLKTIHKAEFTKMKAILKKYYIHLKECPNSVINRFYGLHKINYVENGKSREQYLVIMNNLFGHYEVDCRYDLKGSFTGRTTKFGPDEEPDKTIALKDNNFLENHEGFDIDQEVRKELLKSMRRASDFLGSCSILDYSTLVGIIDLKKRKDLYDSRLLDPEDPICELFKNNPKVSPHRGCFFSKDRERLFIVGIIDTLTNYTTKKKLEYRLKKIKYGHTMSCIPPKAYAERFYKFMRATVFPKTDESCSINSDEPLIKN</sequence>
<feature type="region of interest" description="Disordered" evidence="2">
    <location>
        <begin position="378"/>
        <end position="411"/>
    </location>
</feature>
<proteinExistence type="predicted"/>
<keyword evidence="1" id="KW-0547">Nucleotide-binding</keyword>
<dbReference type="InterPro" id="IPR011992">
    <property type="entry name" value="EF-hand-dom_pair"/>
</dbReference>
<dbReference type="GO" id="GO:0046854">
    <property type="term" value="P:phosphatidylinositol phosphate biosynthetic process"/>
    <property type="evidence" value="ECO:0007669"/>
    <property type="project" value="TreeGrafter"/>
</dbReference>
<comment type="caution">
    <text evidence="5">The sequence shown here is derived from an EMBL/GenBank/DDBJ whole genome shotgun (WGS) entry which is preliminary data.</text>
</comment>
<evidence type="ECO:0000256" key="1">
    <source>
        <dbReference type="PROSITE-ProRule" id="PRU00781"/>
    </source>
</evidence>
<evidence type="ECO:0000313" key="5">
    <source>
        <dbReference type="EMBL" id="CAI2383036.1"/>
    </source>
</evidence>
<dbReference type="GO" id="GO:0005886">
    <property type="term" value="C:plasma membrane"/>
    <property type="evidence" value="ECO:0007669"/>
    <property type="project" value="TreeGrafter"/>
</dbReference>
<accession>A0AAD1Y0V4</accession>
<dbReference type="Gene3D" id="3.30.810.10">
    <property type="entry name" value="2-Layer Sandwich"/>
    <property type="match status" value="1"/>
</dbReference>
<dbReference type="GO" id="GO:0016308">
    <property type="term" value="F:1-phosphatidylinositol-4-phosphate 5-kinase activity"/>
    <property type="evidence" value="ECO:0007669"/>
    <property type="project" value="TreeGrafter"/>
</dbReference>
<dbReference type="PANTHER" id="PTHR23086:SF8">
    <property type="entry name" value="PHOSPHATIDYLINOSITOL 5-PHOSPHATE 4-KINASE, ISOFORM A"/>
    <property type="match status" value="1"/>
</dbReference>
<dbReference type="InterPro" id="IPR027484">
    <property type="entry name" value="PInositol-4-P-5-kinase_N"/>
</dbReference>
<dbReference type="InterPro" id="IPR027483">
    <property type="entry name" value="PInositol-4-P-4/5-kinase_C_sf"/>
</dbReference>
<dbReference type="PANTHER" id="PTHR23086">
    <property type="entry name" value="PHOSPHATIDYLINOSITOL-4-PHOSPHATE 5-KINASE"/>
    <property type="match status" value="1"/>
</dbReference>
<dbReference type="SUPFAM" id="SSF47473">
    <property type="entry name" value="EF-hand"/>
    <property type="match status" value="1"/>
</dbReference>
<dbReference type="AlphaFoldDB" id="A0AAD1Y0V4"/>
<keyword evidence="1" id="KW-0418">Kinase</keyword>
<dbReference type="InterPro" id="IPR023610">
    <property type="entry name" value="PInositol-4/5-P-5/4-kinase"/>
</dbReference>
<keyword evidence="1" id="KW-0067">ATP-binding</keyword>
<feature type="domain" description="EF-hand" evidence="3">
    <location>
        <begin position="81"/>
        <end position="109"/>
    </location>
</feature>
<evidence type="ECO:0000259" key="3">
    <source>
        <dbReference type="PROSITE" id="PS50222"/>
    </source>
</evidence>
<feature type="domain" description="EF-hand" evidence="3">
    <location>
        <begin position="110"/>
        <end position="145"/>
    </location>
</feature>
<dbReference type="InterPro" id="IPR002498">
    <property type="entry name" value="PInositol-4-P-4/5-kinase_core"/>
</dbReference>
<evidence type="ECO:0000256" key="2">
    <source>
        <dbReference type="SAM" id="MobiDB-lite"/>
    </source>
</evidence>
<feature type="domain" description="PIPK" evidence="4">
    <location>
        <begin position="530"/>
        <end position="900"/>
    </location>
</feature>